<evidence type="ECO:0000256" key="4">
    <source>
        <dbReference type="ARBA" id="ARBA00023002"/>
    </source>
</evidence>
<sequence length="275" mass="28964">MTSMKDTTLFITGASRGIGRAIALAAAEQGANVVIAAKSDTPHPKLEGTIHSVAEEVQAAGGQALAIKLDVRDEAAVEAAMAQAAAHFGGIDVLVNNASAINLSPLKQLPVKRFDLIHSINTRGSLVCSQAAIPYLSQSDNGHIITLSPPINLAPHWLGPHIPYTMSKYGMTLLTLGLAEELKADGISCTTLWPQTTIATAAIEYALDPALMACSRTPQIMADAAMAILSTTDGSLSGQCLVDEALLKQRGVTDFEQYRHVAGGPPLMRDLFLDQ</sequence>
<dbReference type="Gene3D" id="3.40.50.720">
    <property type="entry name" value="NAD(P)-binding Rossmann-like Domain"/>
    <property type="match status" value="1"/>
</dbReference>
<comment type="subcellular location">
    <subcellularLocation>
        <location evidence="1">Peroxisome</location>
    </subcellularLocation>
</comment>
<dbReference type="SUPFAM" id="SSF51735">
    <property type="entry name" value="NAD(P)-binding Rossmann-fold domains"/>
    <property type="match status" value="1"/>
</dbReference>
<dbReference type="Pfam" id="PF00106">
    <property type="entry name" value="adh_short"/>
    <property type="match status" value="1"/>
</dbReference>
<dbReference type="InterPro" id="IPR002347">
    <property type="entry name" value="SDR_fam"/>
</dbReference>
<keyword evidence="3" id="KW-0521">NADP</keyword>
<organism evidence="7 8">
    <name type="scientific">Ferrimonas marina</name>
    <dbReference type="NCBI Taxonomy" id="299255"/>
    <lineage>
        <taxon>Bacteria</taxon>
        <taxon>Pseudomonadati</taxon>
        <taxon>Pseudomonadota</taxon>
        <taxon>Gammaproteobacteria</taxon>
        <taxon>Alteromonadales</taxon>
        <taxon>Ferrimonadaceae</taxon>
        <taxon>Ferrimonas</taxon>
    </lineage>
</organism>
<dbReference type="PROSITE" id="PS00061">
    <property type="entry name" value="ADH_SHORT"/>
    <property type="match status" value="1"/>
</dbReference>
<evidence type="ECO:0000256" key="5">
    <source>
        <dbReference type="ARBA" id="ARBA00023140"/>
    </source>
</evidence>
<dbReference type="PRINTS" id="PR00081">
    <property type="entry name" value="GDHRDH"/>
</dbReference>
<dbReference type="EMBL" id="FQXG01000001">
    <property type="protein sequence ID" value="SHG95137.1"/>
    <property type="molecule type" value="Genomic_DNA"/>
</dbReference>
<dbReference type="STRING" id="299255.SAMN02745129_1240"/>
<dbReference type="PANTHER" id="PTHR42808">
    <property type="entry name" value="HYDROXYSTEROID DEHYDROGENASE-LIKE PROTEIN 2"/>
    <property type="match status" value="1"/>
</dbReference>
<dbReference type="OrthoDB" id="154414at2"/>
<evidence type="ECO:0000313" key="8">
    <source>
        <dbReference type="Proteomes" id="UP000184268"/>
    </source>
</evidence>
<comment type="similarity">
    <text evidence="2 6">Belongs to the short-chain dehydrogenases/reductases (SDR) family.</text>
</comment>
<evidence type="ECO:0000256" key="1">
    <source>
        <dbReference type="ARBA" id="ARBA00004275"/>
    </source>
</evidence>
<keyword evidence="5" id="KW-0576">Peroxisome</keyword>
<dbReference type="Proteomes" id="UP000184268">
    <property type="component" value="Unassembled WGS sequence"/>
</dbReference>
<dbReference type="InterPro" id="IPR036291">
    <property type="entry name" value="NAD(P)-bd_dom_sf"/>
</dbReference>
<protein>
    <submittedName>
        <fullName evidence="7">Citronellol/citronellal dehydrogenase</fullName>
    </submittedName>
</protein>
<dbReference type="AlphaFoldDB" id="A0A1M5P0A1"/>
<evidence type="ECO:0000256" key="2">
    <source>
        <dbReference type="ARBA" id="ARBA00006484"/>
    </source>
</evidence>
<name>A0A1M5P0A1_9GAMM</name>
<dbReference type="GO" id="GO:0016491">
    <property type="term" value="F:oxidoreductase activity"/>
    <property type="evidence" value="ECO:0007669"/>
    <property type="project" value="UniProtKB-KW"/>
</dbReference>
<dbReference type="FunFam" id="3.40.50.720:FF:000301">
    <property type="entry name" value="Hydroxysteroid dehydrogenase like 2"/>
    <property type="match status" value="1"/>
</dbReference>
<dbReference type="InterPro" id="IPR051935">
    <property type="entry name" value="HSDL2"/>
</dbReference>
<dbReference type="PRINTS" id="PR00080">
    <property type="entry name" value="SDRFAMILY"/>
</dbReference>
<keyword evidence="4" id="KW-0560">Oxidoreductase</keyword>
<proteinExistence type="inferred from homology"/>
<evidence type="ECO:0000256" key="3">
    <source>
        <dbReference type="ARBA" id="ARBA00022857"/>
    </source>
</evidence>
<gene>
    <name evidence="7" type="ORF">SAMN02745129_1240</name>
</gene>
<dbReference type="InterPro" id="IPR020904">
    <property type="entry name" value="Sc_DH/Rdtase_CS"/>
</dbReference>
<dbReference type="PANTHER" id="PTHR42808:SF3">
    <property type="entry name" value="HYDROXYSTEROID DEHYDROGENASE-LIKE PROTEIN 2"/>
    <property type="match status" value="1"/>
</dbReference>
<dbReference type="NCBIfam" id="NF006133">
    <property type="entry name" value="PRK08278.1"/>
    <property type="match status" value="1"/>
</dbReference>
<evidence type="ECO:0000256" key="6">
    <source>
        <dbReference type="RuleBase" id="RU000363"/>
    </source>
</evidence>
<dbReference type="RefSeq" id="WP_067658541.1">
    <property type="nucleotide sequence ID" value="NZ_FQXG01000001.1"/>
</dbReference>
<evidence type="ECO:0000313" key="7">
    <source>
        <dbReference type="EMBL" id="SHG95137.1"/>
    </source>
</evidence>
<keyword evidence="8" id="KW-1185">Reference proteome</keyword>
<reference evidence="7 8" key="1">
    <citation type="submission" date="2016-11" db="EMBL/GenBank/DDBJ databases">
        <authorList>
            <person name="Jaros S."/>
            <person name="Januszkiewicz K."/>
            <person name="Wedrychowicz H."/>
        </authorList>
    </citation>
    <scope>NUCLEOTIDE SEQUENCE [LARGE SCALE GENOMIC DNA]</scope>
    <source>
        <strain evidence="7 8">DSM 16917</strain>
    </source>
</reference>
<accession>A0A1M5P0A1</accession>